<proteinExistence type="predicted"/>
<feature type="region of interest" description="Disordered" evidence="1">
    <location>
        <begin position="160"/>
        <end position="192"/>
    </location>
</feature>
<dbReference type="Gene3D" id="1.25.40.80">
    <property type="match status" value="1"/>
</dbReference>
<dbReference type="InterPro" id="IPR036134">
    <property type="entry name" value="Crypto/Photolyase_FAD-like_sf"/>
</dbReference>
<dbReference type="SUPFAM" id="SSF48173">
    <property type="entry name" value="Cryptochrome/photolyase FAD-binding domain"/>
    <property type="match status" value="1"/>
</dbReference>
<reference evidence="2 3" key="1">
    <citation type="submission" date="2024-10" db="EMBL/GenBank/DDBJ databases">
        <title>The Natural Products Discovery Center: Release of the First 8490 Sequenced Strains for Exploring Actinobacteria Biosynthetic Diversity.</title>
        <authorList>
            <person name="Kalkreuter E."/>
            <person name="Kautsar S.A."/>
            <person name="Yang D."/>
            <person name="Bader C.D."/>
            <person name="Teijaro C.N."/>
            <person name="Fluegel L."/>
            <person name="Davis C.M."/>
            <person name="Simpson J.R."/>
            <person name="Lauterbach L."/>
            <person name="Steele A.D."/>
            <person name="Gui C."/>
            <person name="Meng S."/>
            <person name="Li G."/>
            <person name="Viehrig K."/>
            <person name="Ye F."/>
            <person name="Su P."/>
            <person name="Kiefer A.F."/>
            <person name="Nichols A."/>
            <person name="Cepeda A.J."/>
            <person name="Yan W."/>
            <person name="Fan B."/>
            <person name="Jiang Y."/>
            <person name="Adhikari A."/>
            <person name="Zheng C.-J."/>
            <person name="Schuster L."/>
            <person name="Cowan T.M."/>
            <person name="Smanski M.J."/>
            <person name="Chevrette M.G."/>
            <person name="De Carvalho L.P.S."/>
            <person name="Shen B."/>
        </authorList>
    </citation>
    <scope>NUCLEOTIDE SEQUENCE [LARGE SCALE GENOMIC DNA]</scope>
    <source>
        <strain evidence="2 3">NPDC007066</strain>
    </source>
</reference>
<dbReference type="Proteomes" id="UP001601288">
    <property type="component" value="Unassembled WGS sequence"/>
</dbReference>
<dbReference type="InterPro" id="IPR007357">
    <property type="entry name" value="PhrB-like"/>
</dbReference>
<dbReference type="PANTHER" id="PTHR38657:SF1">
    <property type="entry name" value="SLR1343 PROTEIN"/>
    <property type="match status" value="1"/>
</dbReference>
<dbReference type="Gene3D" id="3.40.50.620">
    <property type="entry name" value="HUPs"/>
    <property type="match status" value="1"/>
</dbReference>
<feature type="compositionally biased region" description="Basic and acidic residues" evidence="1">
    <location>
        <begin position="165"/>
        <end position="175"/>
    </location>
</feature>
<sequence length="340" mass="38716">MTHATPHWLFGDQLGPHFLAPDGEQGPDRGAPLVMIEARSVLRRRRFHRAKAHLVLSAMRHRAAELGERVTYVRAETYREGLRRAVGDAPVTVCHPTSYAALRLVRSLPGARVLPARGFLVGHEEFAGWAGKLGGKRLLQESFYHWVRERHDLLMDGGRPAGGRFNHDHDNREPPPRGATELDVPGPYRPREDDIDAEVREDLDRWEREGAVRFVGRDGPRRFPATRREALSALRRFVAHRLPSFGRYEDAMLAGDQPYTSGGAYIHRMSDLCEGCAFRPTERTGPRACPYTAGYWAFLHRHRHRLSGNARMRRAVQGLDRLADLDDVLRQERRRGDEVP</sequence>
<evidence type="ECO:0000313" key="3">
    <source>
        <dbReference type="Proteomes" id="UP001601288"/>
    </source>
</evidence>
<dbReference type="EMBL" id="JBIAFP010000021">
    <property type="protein sequence ID" value="MFE9228905.1"/>
    <property type="molecule type" value="Genomic_DNA"/>
</dbReference>
<keyword evidence="3" id="KW-1185">Reference proteome</keyword>
<dbReference type="InterPro" id="IPR014729">
    <property type="entry name" value="Rossmann-like_a/b/a_fold"/>
</dbReference>
<organism evidence="2 3">
    <name type="scientific">Streptomyces massasporeus</name>
    <dbReference type="NCBI Taxonomy" id="67324"/>
    <lineage>
        <taxon>Bacteria</taxon>
        <taxon>Bacillati</taxon>
        <taxon>Actinomycetota</taxon>
        <taxon>Actinomycetes</taxon>
        <taxon>Kitasatosporales</taxon>
        <taxon>Streptomycetaceae</taxon>
        <taxon>Streptomyces</taxon>
    </lineage>
</organism>
<dbReference type="InterPro" id="IPR052551">
    <property type="entry name" value="UV-DNA_repair_photolyase"/>
</dbReference>
<dbReference type="RefSeq" id="WP_358284915.1">
    <property type="nucleotide sequence ID" value="NZ_JBEYGJ010000021.1"/>
</dbReference>
<protein>
    <submittedName>
        <fullName evidence="2">Cryptochrome/photolyase family protein</fullName>
    </submittedName>
</protein>
<evidence type="ECO:0000313" key="2">
    <source>
        <dbReference type="EMBL" id="MFE9228905.1"/>
    </source>
</evidence>
<comment type="caution">
    <text evidence="2">The sequence shown here is derived from an EMBL/GenBank/DDBJ whole genome shotgun (WGS) entry which is preliminary data.</text>
</comment>
<dbReference type="Gene3D" id="1.10.10.1710">
    <property type="entry name" value="Deoxyribodipyrimidine photolyase-related"/>
    <property type="match status" value="1"/>
</dbReference>
<accession>A0ABW6LKG7</accession>
<gene>
    <name evidence="2" type="ORF">ACFYM3_30685</name>
</gene>
<name>A0ABW6LKG7_9ACTN</name>
<dbReference type="Pfam" id="PF04244">
    <property type="entry name" value="DPRP"/>
    <property type="match status" value="1"/>
</dbReference>
<dbReference type="PANTHER" id="PTHR38657">
    <property type="entry name" value="SLR1343 PROTEIN"/>
    <property type="match status" value="1"/>
</dbReference>
<evidence type="ECO:0000256" key="1">
    <source>
        <dbReference type="SAM" id="MobiDB-lite"/>
    </source>
</evidence>